<dbReference type="GeneID" id="130463125"/>
<dbReference type="RefSeq" id="XP_056688149.1">
    <property type="nucleotide sequence ID" value="XM_056832171.1"/>
</dbReference>
<dbReference type="PANTHER" id="PTHR31008:SF42">
    <property type="entry name" value="TMV RESISTANCE PROTEIN N-LIKE"/>
    <property type="match status" value="1"/>
</dbReference>
<dbReference type="PANTHER" id="PTHR31008">
    <property type="entry name" value="COP1-INTERACTING PROTEIN-RELATED"/>
    <property type="match status" value="1"/>
</dbReference>
<dbReference type="SUPFAM" id="SSF52200">
    <property type="entry name" value="Toll/Interleukin receptor TIR domain"/>
    <property type="match status" value="1"/>
</dbReference>
<gene>
    <name evidence="3" type="primary">LOC130463125</name>
</gene>
<dbReference type="Proteomes" id="UP000813463">
    <property type="component" value="Chromosome 6"/>
</dbReference>
<proteinExistence type="predicted"/>
<accession>A0ABM3QXR6</accession>
<dbReference type="Pfam" id="PF01582">
    <property type="entry name" value="TIR"/>
    <property type="match status" value="1"/>
</dbReference>
<reference evidence="3" key="2">
    <citation type="submission" date="2025-08" db="UniProtKB">
        <authorList>
            <consortium name="RefSeq"/>
        </authorList>
    </citation>
    <scope>IDENTIFICATION</scope>
    <source>
        <tissue evidence="3">Leaf</tissue>
    </source>
</reference>
<keyword evidence="2" id="KW-1185">Reference proteome</keyword>
<dbReference type="PROSITE" id="PS50104">
    <property type="entry name" value="TIR"/>
    <property type="match status" value="1"/>
</dbReference>
<evidence type="ECO:0000313" key="3">
    <source>
        <dbReference type="RefSeq" id="XP_056688149.1"/>
    </source>
</evidence>
<evidence type="ECO:0000259" key="1">
    <source>
        <dbReference type="PROSITE" id="PS50104"/>
    </source>
</evidence>
<dbReference type="Gene3D" id="3.40.50.10140">
    <property type="entry name" value="Toll/interleukin-1 receptor homology (TIR) domain"/>
    <property type="match status" value="1"/>
</dbReference>
<dbReference type="InterPro" id="IPR000157">
    <property type="entry name" value="TIR_dom"/>
</dbReference>
<dbReference type="InterPro" id="IPR035897">
    <property type="entry name" value="Toll_tir_struct_dom_sf"/>
</dbReference>
<feature type="domain" description="TIR" evidence="1">
    <location>
        <begin position="20"/>
        <end position="143"/>
    </location>
</feature>
<protein>
    <submittedName>
        <fullName evidence="3">Probable 2' cyclic ADP-D-ribose synthase BdTIR</fullName>
    </submittedName>
</protein>
<reference evidence="2" key="1">
    <citation type="journal article" date="2021" name="Nat. Commun.">
        <title>Genomic analyses provide insights into spinach domestication and the genetic basis of agronomic traits.</title>
        <authorList>
            <person name="Cai X."/>
            <person name="Sun X."/>
            <person name="Xu C."/>
            <person name="Sun H."/>
            <person name="Wang X."/>
            <person name="Ge C."/>
            <person name="Zhang Z."/>
            <person name="Wang Q."/>
            <person name="Fei Z."/>
            <person name="Jiao C."/>
            <person name="Wang Q."/>
        </authorList>
    </citation>
    <scope>NUCLEOTIDE SEQUENCE [LARGE SCALE GENOMIC DNA]</scope>
    <source>
        <strain evidence="2">cv. Varoflay</strain>
    </source>
</reference>
<dbReference type="SMART" id="SM00255">
    <property type="entry name" value="TIR"/>
    <property type="match status" value="1"/>
</dbReference>
<sequence length="192" mass="21639">QSKSLASSNKNLRLVTGNPSSYDIFINHRGIDTKRTIAGLLFSHLSVLGYHPFLDSKSMKPGDKLFESIDPAIKNCSVGVAVFSPNYCDSYFCLHELTLMIDCKKKVVPIFCDVKPSELQIKKNCNWSIKDVERFQLAIEECKYTVGIAFDPSNGDWAEFLTKATDAIVKSLIEAEEDENKYYDGNSSQDRY</sequence>
<evidence type="ECO:0000313" key="2">
    <source>
        <dbReference type="Proteomes" id="UP000813463"/>
    </source>
</evidence>
<feature type="non-terminal residue" evidence="3">
    <location>
        <position position="1"/>
    </location>
</feature>
<organism evidence="2 3">
    <name type="scientific">Spinacia oleracea</name>
    <name type="common">Spinach</name>
    <dbReference type="NCBI Taxonomy" id="3562"/>
    <lineage>
        <taxon>Eukaryota</taxon>
        <taxon>Viridiplantae</taxon>
        <taxon>Streptophyta</taxon>
        <taxon>Embryophyta</taxon>
        <taxon>Tracheophyta</taxon>
        <taxon>Spermatophyta</taxon>
        <taxon>Magnoliopsida</taxon>
        <taxon>eudicotyledons</taxon>
        <taxon>Gunneridae</taxon>
        <taxon>Pentapetalae</taxon>
        <taxon>Caryophyllales</taxon>
        <taxon>Chenopodiaceae</taxon>
        <taxon>Chenopodioideae</taxon>
        <taxon>Anserineae</taxon>
        <taxon>Spinacia</taxon>
    </lineage>
</organism>
<name>A0ABM3QXR6_SPIOL</name>